<reference evidence="1 2" key="1">
    <citation type="submission" date="2024-01" db="EMBL/GenBank/DDBJ databases">
        <title>Genome assemblies of Stephania.</title>
        <authorList>
            <person name="Yang L."/>
        </authorList>
    </citation>
    <scope>NUCLEOTIDE SEQUENCE [LARGE SCALE GENOMIC DNA]</scope>
    <source>
        <strain evidence="1">YNDBR</strain>
        <tissue evidence="1">Leaf</tissue>
    </source>
</reference>
<evidence type="ECO:0000313" key="1">
    <source>
        <dbReference type="EMBL" id="KAK9122187.1"/>
    </source>
</evidence>
<evidence type="ECO:0008006" key="3">
    <source>
        <dbReference type="Google" id="ProtNLM"/>
    </source>
</evidence>
<sequence>MALLSQQQLQRFLCINAAAATAATSSPSLSPQLKARRVRNLSRWRCSAIAIDAAGASLTDVAGIRWGSSKLQWAREEMEDDVVIRSGDLRGSSHRRVWRRRKLTKKDERLQHSMKRVPFLEEQVRKIRETENLVSGDIARLLLSEENRFDFVNEVAAEAKAYVENNRDEYGSKKAILHVLSNRMNDAGFERPEAYMETDPFNPGQNYLREVL</sequence>
<dbReference type="AlphaFoldDB" id="A0AAP0IUP6"/>
<comment type="caution">
    <text evidence="1">The sequence shown here is derived from an EMBL/GenBank/DDBJ whole genome shotgun (WGS) entry which is preliminary data.</text>
</comment>
<evidence type="ECO:0000313" key="2">
    <source>
        <dbReference type="Proteomes" id="UP001420932"/>
    </source>
</evidence>
<dbReference type="Proteomes" id="UP001420932">
    <property type="component" value="Unassembled WGS sequence"/>
</dbReference>
<dbReference type="InterPro" id="IPR038958">
    <property type="entry name" value="PTAC7"/>
</dbReference>
<name>A0AAP0IUP6_9MAGN</name>
<organism evidence="1 2">
    <name type="scientific">Stephania yunnanensis</name>
    <dbReference type="NCBI Taxonomy" id="152371"/>
    <lineage>
        <taxon>Eukaryota</taxon>
        <taxon>Viridiplantae</taxon>
        <taxon>Streptophyta</taxon>
        <taxon>Embryophyta</taxon>
        <taxon>Tracheophyta</taxon>
        <taxon>Spermatophyta</taxon>
        <taxon>Magnoliopsida</taxon>
        <taxon>Ranunculales</taxon>
        <taxon>Menispermaceae</taxon>
        <taxon>Menispermoideae</taxon>
        <taxon>Cissampelideae</taxon>
        <taxon>Stephania</taxon>
    </lineage>
</organism>
<dbReference type="GO" id="GO:0042793">
    <property type="term" value="P:plastid transcription"/>
    <property type="evidence" value="ECO:0007669"/>
    <property type="project" value="InterPro"/>
</dbReference>
<dbReference type="GO" id="GO:0000427">
    <property type="term" value="C:plastid-encoded plastid RNA polymerase complex"/>
    <property type="evidence" value="ECO:0007669"/>
    <property type="project" value="InterPro"/>
</dbReference>
<keyword evidence="2" id="KW-1185">Reference proteome</keyword>
<protein>
    <recommendedName>
        <fullName evidence="3">Protein PLASTID TRANSCRIPTIONALLY ACTIVE 7</fullName>
    </recommendedName>
</protein>
<accession>A0AAP0IUP6</accession>
<proteinExistence type="predicted"/>
<dbReference type="PANTHER" id="PTHR37257">
    <property type="entry name" value="PROTEIN PLASTID TRANSCRIPTIONALLY ACTIVE 7"/>
    <property type="match status" value="1"/>
</dbReference>
<dbReference type="EMBL" id="JBBNAF010000008">
    <property type="protein sequence ID" value="KAK9122187.1"/>
    <property type="molecule type" value="Genomic_DNA"/>
</dbReference>
<gene>
    <name evidence="1" type="ORF">Syun_019804</name>
</gene>
<dbReference type="PANTHER" id="PTHR37257:SF1">
    <property type="entry name" value="PROTEIN PLASTID TRANSCRIPTIONALLY ACTIVE 7"/>
    <property type="match status" value="1"/>
</dbReference>